<dbReference type="Gene3D" id="3.40.390.10">
    <property type="entry name" value="Collagenase (Catalytic Domain)"/>
    <property type="match status" value="1"/>
</dbReference>
<evidence type="ECO:0000256" key="9">
    <source>
        <dbReference type="ARBA" id="ARBA00023180"/>
    </source>
</evidence>
<dbReference type="SMART" id="SM00235">
    <property type="entry name" value="ZnMc"/>
    <property type="match status" value="1"/>
</dbReference>
<evidence type="ECO:0000256" key="7">
    <source>
        <dbReference type="ARBA" id="ARBA00023145"/>
    </source>
</evidence>
<feature type="binding site" evidence="10">
    <location>
        <position position="700"/>
    </location>
    <ligand>
        <name>Zn(2+)</name>
        <dbReference type="ChEBI" id="CHEBI:29105"/>
        <note>catalytic</note>
    </ligand>
</feature>
<evidence type="ECO:0000256" key="3">
    <source>
        <dbReference type="ARBA" id="ARBA00022723"/>
    </source>
</evidence>
<comment type="caution">
    <text evidence="10">Lacks conserved residue(s) required for the propagation of feature annotation.</text>
</comment>
<dbReference type="GO" id="GO:0004222">
    <property type="term" value="F:metalloendopeptidase activity"/>
    <property type="evidence" value="ECO:0007669"/>
    <property type="project" value="UniProtKB-UniRule"/>
</dbReference>
<keyword evidence="4 10" id="KW-0378">Hydrolase</keyword>
<dbReference type="InterPro" id="IPR034035">
    <property type="entry name" value="Astacin-like_dom"/>
</dbReference>
<organism evidence="14 15">
    <name type="scientific">Diploscapter pachys</name>
    <dbReference type="NCBI Taxonomy" id="2018661"/>
    <lineage>
        <taxon>Eukaryota</taxon>
        <taxon>Metazoa</taxon>
        <taxon>Ecdysozoa</taxon>
        <taxon>Nematoda</taxon>
        <taxon>Chromadorea</taxon>
        <taxon>Rhabditida</taxon>
        <taxon>Rhabditina</taxon>
        <taxon>Rhabditomorpha</taxon>
        <taxon>Rhabditoidea</taxon>
        <taxon>Rhabditidae</taxon>
        <taxon>Diploscapter</taxon>
    </lineage>
</organism>
<evidence type="ECO:0000259" key="13">
    <source>
        <dbReference type="PROSITE" id="PS51864"/>
    </source>
</evidence>
<dbReference type="GO" id="GO:0006508">
    <property type="term" value="P:proteolysis"/>
    <property type="evidence" value="ECO:0007669"/>
    <property type="project" value="UniProtKB-KW"/>
</dbReference>
<dbReference type="Gene3D" id="2.60.120.290">
    <property type="entry name" value="Spermadhesin, CUB domain"/>
    <property type="match status" value="1"/>
</dbReference>
<dbReference type="AlphaFoldDB" id="A0A2A2L380"/>
<dbReference type="STRING" id="2018661.A0A2A2L380"/>
<dbReference type="EC" id="3.4.24.-" evidence="11"/>
<feature type="active site" evidence="10">
    <location>
        <position position="701"/>
    </location>
</feature>
<comment type="caution">
    <text evidence="14">The sequence shown here is derived from an EMBL/GenBank/DDBJ whole genome shotgun (WGS) entry which is preliminary data.</text>
</comment>
<proteinExistence type="predicted"/>
<keyword evidence="9" id="KW-0325">Glycoprotein</keyword>
<dbReference type="FunFam" id="3.40.390.10:FF:000028">
    <property type="entry name" value="Zinc metalloproteinase"/>
    <property type="match status" value="1"/>
</dbReference>
<keyword evidence="1" id="KW-0245">EGF-like domain</keyword>
<dbReference type="PROSITE" id="PS51864">
    <property type="entry name" value="ASTACIN"/>
    <property type="match status" value="1"/>
</dbReference>
<feature type="binding site" evidence="10">
    <location>
        <position position="704"/>
    </location>
    <ligand>
        <name>Zn(2+)</name>
        <dbReference type="ChEBI" id="CHEBI:29105"/>
        <note>catalytic</note>
    </ligand>
</feature>
<evidence type="ECO:0000256" key="11">
    <source>
        <dbReference type="RuleBase" id="RU361183"/>
    </source>
</evidence>
<dbReference type="SUPFAM" id="SSF49854">
    <property type="entry name" value="Spermadhesin, CUB domain"/>
    <property type="match status" value="1"/>
</dbReference>
<dbReference type="PANTHER" id="PTHR10127:SF898">
    <property type="entry name" value="ZINC METALLOPROTEINASE NAS-30"/>
    <property type="match status" value="1"/>
</dbReference>
<keyword evidence="6 10" id="KW-0482">Metalloprotease</keyword>
<dbReference type="GO" id="GO:0008270">
    <property type="term" value="F:zinc ion binding"/>
    <property type="evidence" value="ECO:0007669"/>
    <property type="project" value="UniProtKB-UniRule"/>
</dbReference>
<feature type="region of interest" description="Disordered" evidence="12">
    <location>
        <begin position="64"/>
        <end position="178"/>
    </location>
</feature>
<gene>
    <name evidence="14" type="ORF">WR25_19127</name>
</gene>
<accession>A0A2A2L380</accession>
<evidence type="ECO:0000256" key="8">
    <source>
        <dbReference type="ARBA" id="ARBA00023157"/>
    </source>
</evidence>
<keyword evidence="15" id="KW-1185">Reference proteome</keyword>
<dbReference type="InterPro" id="IPR024079">
    <property type="entry name" value="MetalloPept_cat_dom_sf"/>
</dbReference>
<dbReference type="InterPro" id="IPR001506">
    <property type="entry name" value="Peptidase_M12A"/>
</dbReference>
<evidence type="ECO:0000256" key="12">
    <source>
        <dbReference type="SAM" id="MobiDB-lite"/>
    </source>
</evidence>
<dbReference type="SUPFAM" id="SSF55486">
    <property type="entry name" value="Metalloproteases ('zincins'), catalytic domain"/>
    <property type="match status" value="1"/>
</dbReference>
<keyword evidence="5 10" id="KW-0862">Zinc</keyword>
<feature type="binding site" evidence="10">
    <location>
        <position position="710"/>
    </location>
    <ligand>
        <name>Zn(2+)</name>
        <dbReference type="ChEBI" id="CHEBI:29105"/>
        <note>catalytic</note>
    </ligand>
</feature>
<dbReference type="PRINTS" id="PR00480">
    <property type="entry name" value="ASTACIN"/>
</dbReference>
<feature type="compositionally biased region" description="Low complexity" evidence="12">
    <location>
        <begin position="153"/>
        <end position="162"/>
    </location>
</feature>
<dbReference type="InterPro" id="IPR035914">
    <property type="entry name" value="Sperma_CUB_dom_sf"/>
</dbReference>
<name>A0A2A2L380_9BILA</name>
<keyword evidence="7" id="KW-0865">Zymogen</keyword>
<sequence length="990" mass="110995">MISSLMGTFLGSGLGGNNEGAGAMGSGIGGLLSNFAGTGNSPGPGSNNPFMSMLSIGQSLFGGGGGGIPGLSPQTPAQPAGPSPSIADYTDETAPSTIFPPLFKPSTGAPVAFAGNKNRQIQARRRRQRQRQIQAQRQRKIQAQKQRQRRIQAQRQRQTQNQRRWKGKLKPWEDGGGTVLSAEDYEDMFRESTKEQQRLNRELQRARRVEQMEKQKLQAINAQINRENNRLNGNANGWQGATKRPPINLRPPTPVGLVNNKIPPIILPPALRGKIGKGASAADLEADYDDAIDMRLTQIRRKPLPFAGYASPWWRRHSRQSRQNRARRRMRAHVFYDEPSSSRVVPPSASFNSKKAQQKRITNALDSLSNAFNSWMVPPSPMTMPQPPAPSPYQPYQSNPFMMPINIPAQPPAPPPLQNDIQSDSAPVSPFFSQFVPQQFLGFLNPPQPMSSSAQSNPVANLFNQFAPPVKGVTAAPFEVPTLAPPPSPTTPSPKLLAHNTARMFKEIVTLNDVYGGGKNSDFSSVQTLMESFFESVSSSNKPGVGTATTSHDQPYTALQPQFDGTELGANRPLTNKLFESDMVLTVEQMKAVVLGTQDYKAGSWIRRKRKVILGHQYRWPRKPIPYRFKGNDLQWMQTIRTALRKWEGETCVRWKENAPGKDHIIFFRGAGCYSSVGRVGGQQTISIGYGCEDVGIVQHEVGHSLGFWHEQSRYDRDKYIILRKEWLLRGTDGNFERRTEQEIESMGLPYDIGSVMHYGQNAFTKDWDHATIETVDRKFQRTMGQRDQPSFIDVKQVNRLYCNERTCGGELTATSAWQNLEYKGKRKCFWRVRSTNNARIRMIFSEIRYRCETTCHAFIEVKANSDYQQTGFRLCCFEDREVHFVSEQPEVLFFSDSIALDYEVSFKLRYIQDNGVLPPPTLPPPTSTWVPGVENRGFRGQVYTGGPIENFILNAIPRIRDTRRPLESVASIAAEYGLATLFGIAHNKK</sequence>
<dbReference type="OrthoDB" id="291007at2759"/>
<keyword evidence="8" id="KW-1015">Disulfide bond</keyword>
<dbReference type="CDD" id="cd04280">
    <property type="entry name" value="ZnMc_astacin_like"/>
    <property type="match status" value="1"/>
</dbReference>
<reference evidence="14 15" key="1">
    <citation type="journal article" date="2017" name="Curr. Biol.">
        <title>Genome architecture and evolution of a unichromosomal asexual nematode.</title>
        <authorList>
            <person name="Fradin H."/>
            <person name="Zegar C."/>
            <person name="Gutwein M."/>
            <person name="Lucas J."/>
            <person name="Kovtun M."/>
            <person name="Corcoran D."/>
            <person name="Baugh L.R."/>
            <person name="Kiontke K."/>
            <person name="Gunsalus K."/>
            <person name="Fitch D.H."/>
            <person name="Piano F."/>
        </authorList>
    </citation>
    <scope>NUCLEOTIDE SEQUENCE [LARGE SCALE GENOMIC DNA]</scope>
    <source>
        <strain evidence="14">PF1309</strain>
    </source>
</reference>
<evidence type="ECO:0000256" key="4">
    <source>
        <dbReference type="ARBA" id="ARBA00022801"/>
    </source>
</evidence>
<comment type="cofactor">
    <cofactor evidence="10 11">
        <name>Zn(2+)</name>
        <dbReference type="ChEBI" id="CHEBI:29105"/>
    </cofactor>
    <text evidence="10 11">Binds 1 zinc ion per subunit.</text>
</comment>
<dbReference type="Pfam" id="PF01400">
    <property type="entry name" value="Astacin"/>
    <property type="match status" value="1"/>
</dbReference>
<evidence type="ECO:0000313" key="14">
    <source>
        <dbReference type="EMBL" id="PAV80585.1"/>
    </source>
</evidence>
<evidence type="ECO:0000256" key="5">
    <source>
        <dbReference type="ARBA" id="ARBA00022833"/>
    </source>
</evidence>
<evidence type="ECO:0000256" key="2">
    <source>
        <dbReference type="ARBA" id="ARBA00022670"/>
    </source>
</evidence>
<keyword evidence="3 10" id="KW-0479">Metal-binding</keyword>
<dbReference type="PANTHER" id="PTHR10127">
    <property type="entry name" value="DISCOIDIN, CUB, EGF, LAMININ , AND ZINC METALLOPROTEASE DOMAIN CONTAINING"/>
    <property type="match status" value="1"/>
</dbReference>
<keyword evidence="2 10" id="KW-0645">Protease</keyword>
<dbReference type="GO" id="GO:0018996">
    <property type="term" value="P:molting cycle, collagen and cuticulin-based cuticle"/>
    <property type="evidence" value="ECO:0007669"/>
    <property type="project" value="UniProtKB-ARBA"/>
</dbReference>
<evidence type="ECO:0000256" key="6">
    <source>
        <dbReference type="ARBA" id="ARBA00023049"/>
    </source>
</evidence>
<feature type="domain" description="Peptidase M12A" evidence="13">
    <location>
        <begin position="611"/>
        <end position="804"/>
    </location>
</feature>
<dbReference type="Proteomes" id="UP000218231">
    <property type="component" value="Unassembled WGS sequence"/>
</dbReference>
<evidence type="ECO:0000313" key="15">
    <source>
        <dbReference type="Proteomes" id="UP000218231"/>
    </source>
</evidence>
<protein>
    <recommendedName>
        <fullName evidence="11">Metalloendopeptidase</fullName>
        <ecNumber evidence="11">3.4.24.-</ecNumber>
    </recommendedName>
</protein>
<dbReference type="InterPro" id="IPR006026">
    <property type="entry name" value="Peptidase_Metallo"/>
</dbReference>
<evidence type="ECO:0000256" key="10">
    <source>
        <dbReference type="PROSITE-ProRule" id="PRU01211"/>
    </source>
</evidence>
<dbReference type="EMBL" id="LIAE01007250">
    <property type="protein sequence ID" value="PAV80585.1"/>
    <property type="molecule type" value="Genomic_DNA"/>
</dbReference>
<evidence type="ECO:0000256" key="1">
    <source>
        <dbReference type="ARBA" id="ARBA00022536"/>
    </source>
</evidence>
<feature type="compositionally biased region" description="Basic residues" evidence="12">
    <location>
        <begin position="137"/>
        <end position="152"/>
    </location>
</feature>